<dbReference type="AlphaFoldDB" id="A0A803QAE5"/>
<keyword evidence="4" id="KW-1185">Reference proteome</keyword>
<dbReference type="InterPro" id="IPR004252">
    <property type="entry name" value="Probable_transposase_24"/>
</dbReference>
<evidence type="ECO:0000313" key="3">
    <source>
        <dbReference type="EnsemblPlants" id="cds.evm.model.08.1980"/>
    </source>
</evidence>
<evidence type="ECO:0000313" key="4">
    <source>
        <dbReference type="Proteomes" id="UP000596661"/>
    </source>
</evidence>
<proteinExistence type="predicted"/>
<reference evidence="3" key="2">
    <citation type="submission" date="2021-03" db="UniProtKB">
        <authorList>
            <consortium name="EnsemblPlants"/>
        </authorList>
    </citation>
    <scope>IDENTIFICATION</scope>
</reference>
<accession>A0A803QAE5</accession>
<name>A0A803QAE5_CANSA</name>
<dbReference type="OMA" id="KYWATES"/>
<dbReference type="OrthoDB" id="1913335at2759"/>
<dbReference type="InterPro" id="IPR004264">
    <property type="entry name" value="Transposase_23"/>
</dbReference>
<keyword evidence="1" id="KW-0175">Coiled coil</keyword>
<reference evidence="3" key="1">
    <citation type="submission" date="2018-11" db="EMBL/GenBank/DDBJ databases">
        <authorList>
            <person name="Grassa J C."/>
        </authorList>
    </citation>
    <scope>NUCLEOTIDE SEQUENCE [LARGE SCALE GENOMIC DNA]</scope>
</reference>
<dbReference type="PANTHER" id="PTHR33144:SF55">
    <property type="entry name" value="CHROMATIN REMODELER BROMODOMAIN FAMILY"/>
    <property type="match status" value="1"/>
</dbReference>
<dbReference type="Pfam" id="PF03017">
    <property type="entry name" value="Transposase_23"/>
    <property type="match status" value="1"/>
</dbReference>
<dbReference type="EMBL" id="UZAU01000717">
    <property type="status" value="NOT_ANNOTATED_CDS"/>
    <property type="molecule type" value="Genomic_DNA"/>
</dbReference>
<feature type="domain" description="Transposase Tnp1/En/Spm-like" evidence="2">
    <location>
        <begin position="403"/>
        <end position="461"/>
    </location>
</feature>
<dbReference type="EnsemblPlants" id="evm.model.08.1980">
    <property type="protein sequence ID" value="cds.evm.model.08.1980"/>
    <property type="gene ID" value="evm.TU.08.1980"/>
</dbReference>
<dbReference type="Gramene" id="evm.model.08.1980">
    <property type="protein sequence ID" value="cds.evm.model.08.1980"/>
    <property type="gene ID" value="evm.TU.08.1980"/>
</dbReference>
<protein>
    <recommendedName>
        <fullName evidence="2">Transposase Tnp1/En/Spm-like domain-containing protein</fullName>
    </recommendedName>
</protein>
<sequence length="486" mass="55522">MGERMGERMDDELLQTAMDPYMRYRLASQDCRESYTDMLTNDISEKKTRGPTQMCKIWGNHDDVKIKITCNNFGQPCDKNADQLSSFIGTLVRDGKNAPINYKSWHKVPVKYKYGMWKIIQEKFDIPLEAKIWTFRMFGKKLREWKSFLKNTYYLENLSFEEQRKCKDKRVYDDQWEELIKYWATESAQSKSARNKSSRALKKYNHTTGRKSFAQLRALQKAGGASTPTRATMFNICYAKKKKSIINEKTKEAMLQLQEREEKNEDSSKEKTMNDSFSEIMGGEKHGSVRMFGFGVCPSDVWKDKSTWKRSQNKYVAALESKVDDLESQLENLKTMLNNQNNGNVISTVQTLDRGDIATSSNLDINATTSLNKETRRQLWFSSPAYDTPVIEVGEAVNIKSVTNKLETIAIGIVCSKDPSKKVGGEELGSFFSEVIVKVPIKPNELLIKPYGCIKTIRDAVGASIAWPTSFVISCEADTQLDDSML</sequence>
<organism evidence="3 4">
    <name type="scientific">Cannabis sativa</name>
    <name type="common">Hemp</name>
    <name type="synonym">Marijuana</name>
    <dbReference type="NCBI Taxonomy" id="3483"/>
    <lineage>
        <taxon>Eukaryota</taxon>
        <taxon>Viridiplantae</taxon>
        <taxon>Streptophyta</taxon>
        <taxon>Embryophyta</taxon>
        <taxon>Tracheophyta</taxon>
        <taxon>Spermatophyta</taxon>
        <taxon>Magnoliopsida</taxon>
        <taxon>eudicotyledons</taxon>
        <taxon>Gunneridae</taxon>
        <taxon>Pentapetalae</taxon>
        <taxon>rosids</taxon>
        <taxon>fabids</taxon>
        <taxon>Rosales</taxon>
        <taxon>Cannabaceae</taxon>
        <taxon>Cannabis</taxon>
    </lineage>
</organism>
<evidence type="ECO:0000259" key="2">
    <source>
        <dbReference type="Pfam" id="PF03017"/>
    </source>
</evidence>
<evidence type="ECO:0000256" key="1">
    <source>
        <dbReference type="SAM" id="Coils"/>
    </source>
</evidence>
<dbReference type="Pfam" id="PF03004">
    <property type="entry name" value="Transposase_24"/>
    <property type="match status" value="1"/>
</dbReference>
<dbReference type="Proteomes" id="UP000596661">
    <property type="component" value="Chromosome 8"/>
</dbReference>
<feature type="coiled-coil region" evidence="1">
    <location>
        <begin position="309"/>
        <end position="343"/>
    </location>
</feature>
<dbReference type="PANTHER" id="PTHR33144">
    <property type="entry name" value="OS10G0409366 PROTEIN-RELATED"/>
    <property type="match status" value="1"/>
</dbReference>